<evidence type="ECO:0000313" key="6">
    <source>
        <dbReference type="Proteomes" id="UP000586918"/>
    </source>
</evidence>
<dbReference type="EMBL" id="JAAXKZ010000106">
    <property type="protein sequence ID" value="NMH94349.1"/>
    <property type="molecule type" value="Genomic_DNA"/>
</dbReference>
<dbReference type="InterPro" id="IPR018060">
    <property type="entry name" value="HTH_AraC"/>
</dbReference>
<dbReference type="GO" id="GO:0043565">
    <property type="term" value="F:sequence-specific DNA binding"/>
    <property type="evidence" value="ECO:0007669"/>
    <property type="project" value="InterPro"/>
</dbReference>
<dbReference type="RefSeq" id="WP_169415036.1">
    <property type="nucleotide sequence ID" value="NZ_JAAXKZ010000106.1"/>
</dbReference>
<organism evidence="5 6">
    <name type="scientific">Pseudonocardia bannensis</name>
    <dbReference type="NCBI Taxonomy" id="630973"/>
    <lineage>
        <taxon>Bacteria</taxon>
        <taxon>Bacillati</taxon>
        <taxon>Actinomycetota</taxon>
        <taxon>Actinomycetes</taxon>
        <taxon>Pseudonocardiales</taxon>
        <taxon>Pseudonocardiaceae</taxon>
        <taxon>Pseudonocardia</taxon>
    </lineage>
</organism>
<reference evidence="5 6" key="1">
    <citation type="submission" date="2020-04" db="EMBL/GenBank/DDBJ databases">
        <authorList>
            <person name="Klaysubun C."/>
            <person name="Duangmal K."/>
            <person name="Lipun K."/>
        </authorList>
    </citation>
    <scope>NUCLEOTIDE SEQUENCE [LARGE SCALE GENOMIC DNA]</scope>
    <source>
        <strain evidence="5 6">DSM 45300</strain>
    </source>
</reference>
<dbReference type="InterPro" id="IPR009057">
    <property type="entry name" value="Homeodomain-like_sf"/>
</dbReference>
<sequence length="341" mass="37632">MRSAFSTMSFTTTDVDEARHVLTRSYADHSIRLIGRTARNLRFGHRVALSPLVNIGYTTFGTDLDIAAPPTSTAYIVCFTTRGHATMTCGGESALLTPAHAAIAAPDKQFGFECWSDASNVVGIRIRRDALEDDLATLIGRPVAGPVRFKFEMNVSTGPGAAFLRTLHLIEAELERPDGMSHDSWLTERLSRLLIASLLTAQPHDHSEQLREPGRAAASTAVRAAMEFVESNPSEITTVVEIAQAACVSVRALEHGFRKHVGVSPMAYLRDVRLARVHEELLSSDPRELSITRTARRWGFAHLSRFSNAYRQKYGVLPSETLRGRRADDVAFDRGPQPTHR</sequence>
<dbReference type="Proteomes" id="UP000586918">
    <property type="component" value="Unassembled WGS sequence"/>
</dbReference>
<dbReference type="InterPro" id="IPR035418">
    <property type="entry name" value="AraC-bd_2"/>
</dbReference>
<keyword evidence="2" id="KW-0238">DNA-binding</keyword>
<gene>
    <name evidence="5" type="ORF">HF519_22765</name>
</gene>
<protein>
    <submittedName>
        <fullName evidence="5">AraC family transcriptional regulator</fullName>
    </submittedName>
</protein>
<dbReference type="PROSITE" id="PS01124">
    <property type="entry name" value="HTH_ARAC_FAMILY_2"/>
    <property type="match status" value="1"/>
</dbReference>
<feature type="domain" description="HTH araC/xylS-type" evidence="4">
    <location>
        <begin position="223"/>
        <end position="324"/>
    </location>
</feature>
<dbReference type="PANTHER" id="PTHR46796:SF12">
    <property type="entry name" value="HTH-TYPE DNA-BINDING TRANSCRIPTIONAL ACTIVATOR EUTR"/>
    <property type="match status" value="1"/>
</dbReference>
<name>A0A848DPB5_9PSEU</name>
<dbReference type="Gene3D" id="1.10.10.60">
    <property type="entry name" value="Homeodomain-like"/>
    <property type="match status" value="1"/>
</dbReference>
<dbReference type="Pfam" id="PF14525">
    <property type="entry name" value="AraC_binding_2"/>
    <property type="match status" value="1"/>
</dbReference>
<accession>A0A848DPB5</accession>
<evidence type="ECO:0000256" key="2">
    <source>
        <dbReference type="ARBA" id="ARBA00023125"/>
    </source>
</evidence>
<evidence type="ECO:0000256" key="1">
    <source>
        <dbReference type="ARBA" id="ARBA00023015"/>
    </source>
</evidence>
<dbReference type="AlphaFoldDB" id="A0A848DPB5"/>
<keyword evidence="3" id="KW-0804">Transcription</keyword>
<dbReference type="SMART" id="SM00342">
    <property type="entry name" value="HTH_ARAC"/>
    <property type="match status" value="1"/>
</dbReference>
<dbReference type="PANTHER" id="PTHR46796">
    <property type="entry name" value="HTH-TYPE TRANSCRIPTIONAL ACTIVATOR RHAS-RELATED"/>
    <property type="match status" value="1"/>
</dbReference>
<dbReference type="PROSITE" id="PS00041">
    <property type="entry name" value="HTH_ARAC_FAMILY_1"/>
    <property type="match status" value="1"/>
</dbReference>
<dbReference type="SUPFAM" id="SSF46689">
    <property type="entry name" value="Homeodomain-like"/>
    <property type="match status" value="2"/>
</dbReference>
<dbReference type="InterPro" id="IPR018062">
    <property type="entry name" value="HTH_AraC-typ_CS"/>
</dbReference>
<evidence type="ECO:0000313" key="5">
    <source>
        <dbReference type="EMBL" id="NMH94349.1"/>
    </source>
</evidence>
<dbReference type="GO" id="GO:0003700">
    <property type="term" value="F:DNA-binding transcription factor activity"/>
    <property type="evidence" value="ECO:0007669"/>
    <property type="project" value="InterPro"/>
</dbReference>
<keyword evidence="6" id="KW-1185">Reference proteome</keyword>
<evidence type="ECO:0000259" key="4">
    <source>
        <dbReference type="PROSITE" id="PS01124"/>
    </source>
</evidence>
<dbReference type="InterPro" id="IPR050204">
    <property type="entry name" value="AraC_XylS_family_regulators"/>
</dbReference>
<comment type="caution">
    <text evidence="5">The sequence shown here is derived from an EMBL/GenBank/DDBJ whole genome shotgun (WGS) entry which is preliminary data.</text>
</comment>
<dbReference type="Pfam" id="PF12833">
    <property type="entry name" value="HTH_18"/>
    <property type="match status" value="1"/>
</dbReference>
<evidence type="ECO:0000256" key="3">
    <source>
        <dbReference type="ARBA" id="ARBA00023163"/>
    </source>
</evidence>
<proteinExistence type="predicted"/>
<keyword evidence="1" id="KW-0805">Transcription regulation</keyword>